<dbReference type="Pfam" id="PF05485">
    <property type="entry name" value="THAP"/>
    <property type="match status" value="1"/>
</dbReference>
<dbReference type="SUPFAM" id="SSF57716">
    <property type="entry name" value="Glucocorticoid receptor-like (DNA-binding domain)"/>
    <property type="match status" value="1"/>
</dbReference>
<dbReference type="PROSITE" id="PS50950">
    <property type="entry name" value="ZF_THAP"/>
    <property type="match status" value="1"/>
</dbReference>
<keyword evidence="1" id="KW-0479">Metal-binding</keyword>
<proteinExistence type="predicted"/>
<protein>
    <submittedName>
        <fullName evidence="7">THAP domain-containing protein 2</fullName>
    </submittedName>
</protein>
<keyword evidence="2 5" id="KW-0863">Zinc-finger</keyword>
<gene>
    <name evidence="7" type="ORF">ALC62_08639</name>
</gene>
<reference evidence="7 8" key="1">
    <citation type="submission" date="2016-03" db="EMBL/GenBank/DDBJ databases">
        <title>Cyphomyrmex costatus WGS genome.</title>
        <authorList>
            <person name="Nygaard S."/>
            <person name="Hu H."/>
            <person name="Boomsma J."/>
            <person name="Zhang G."/>
        </authorList>
    </citation>
    <scope>NUCLEOTIDE SEQUENCE [LARGE SCALE GENOMIC DNA]</scope>
    <source>
        <strain evidence="7">MS0001</strain>
        <tissue evidence="7">Whole body</tissue>
    </source>
</reference>
<keyword evidence="8" id="KW-1185">Reference proteome</keyword>
<dbReference type="PANTHER" id="PTHR46927">
    <property type="entry name" value="AGAP005574-PA"/>
    <property type="match status" value="1"/>
</dbReference>
<dbReference type="SMART" id="SM00980">
    <property type="entry name" value="THAP"/>
    <property type="match status" value="1"/>
</dbReference>
<evidence type="ECO:0000313" key="7">
    <source>
        <dbReference type="EMBL" id="KYN00589.1"/>
    </source>
</evidence>
<dbReference type="AlphaFoldDB" id="A0A151IGN4"/>
<dbReference type="GO" id="GO:0003677">
    <property type="term" value="F:DNA binding"/>
    <property type="evidence" value="ECO:0007669"/>
    <property type="project" value="UniProtKB-UniRule"/>
</dbReference>
<keyword evidence="4 5" id="KW-0238">DNA-binding</keyword>
<name>A0A151IGN4_9HYME</name>
<evidence type="ECO:0000256" key="5">
    <source>
        <dbReference type="PROSITE-ProRule" id="PRU00309"/>
    </source>
</evidence>
<dbReference type="EMBL" id="KQ977686">
    <property type="protein sequence ID" value="KYN00589.1"/>
    <property type="molecule type" value="Genomic_DNA"/>
</dbReference>
<dbReference type="Proteomes" id="UP000078542">
    <property type="component" value="Unassembled WGS sequence"/>
</dbReference>
<dbReference type="InterPro" id="IPR006612">
    <property type="entry name" value="THAP_Znf"/>
</dbReference>
<feature type="domain" description="THAP-type" evidence="6">
    <location>
        <begin position="1"/>
        <end position="78"/>
    </location>
</feature>
<evidence type="ECO:0000256" key="4">
    <source>
        <dbReference type="ARBA" id="ARBA00023125"/>
    </source>
</evidence>
<organism evidence="7 8">
    <name type="scientific">Cyphomyrmex costatus</name>
    <dbReference type="NCBI Taxonomy" id="456900"/>
    <lineage>
        <taxon>Eukaryota</taxon>
        <taxon>Metazoa</taxon>
        <taxon>Ecdysozoa</taxon>
        <taxon>Arthropoda</taxon>
        <taxon>Hexapoda</taxon>
        <taxon>Insecta</taxon>
        <taxon>Pterygota</taxon>
        <taxon>Neoptera</taxon>
        <taxon>Endopterygota</taxon>
        <taxon>Hymenoptera</taxon>
        <taxon>Apocrita</taxon>
        <taxon>Aculeata</taxon>
        <taxon>Formicoidea</taxon>
        <taxon>Formicidae</taxon>
        <taxon>Myrmicinae</taxon>
        <taxon>Cyphomyrmex</taxon>
    </lineage>
</organism>
<dbReference type="PANTHER" id="PTHR46927:SF3">
    <property type="entry name" value="THAP-TYPE DOMAIN-CONTAINING PROTEIN"/>
    <property type="match status" value="1"/>
</dbReference>
<sequence length="130" mass="15320">MGGCAAPYYNNSAVKDYAMKRFPRNSERRDGWLKNVNREDWVPTNNSLLCEVHFAPEMWQQRANGKKKLKSDAIPTIFGFFIKKQNKSIEKMDNNTQIIEFINDSRNDNVQNKEQVRNNIIQLLYKESKF</sequence>
<accession>A0A151IGN4</accession>
<keyword evidence="3" id="KW-0862">Zinc</keyword>
<dbReference type="InterPro" id="IPR052224">
    <property type="entry name" value="THAP_domain_protein"/>
</dbReference>
<evidence type="ECO:0000256" key="2">
    <source>
        <dbReference type="ARBA" id="ARBA00022771"/>
    </source>
</evidence>
<evidence type="ECO:0000256" key="3">
    <source>
        <dbReference type="ARBA" id="ARBA00022833"/>
    </source>
</evidence>
<dbReference type="SMART" id="SM00692">
    <property type="entry name" value="DM3"/>
    <property type="match status" value="1"/>
</dbReference>
<evidence type="ECO:0000256" key="1">
    <source>
        <dbReference type="ARBA" id="ARBA00022723"/>
    </source>
</evidence>
<evidence type="ECO:0000313" key="8">
    <source>
        <dbReference type="Proteomes" id="UP000078542"/>
    </source>
</evidence>
<evidence type="ECO:0000259" key="6">
    <source>
        <dbReference type="PROSITE" id="PS50950"/>
    </source>
</evidence>
<dbReference type="GO" id="GO:0008270">
    <property type="term" value="F:zinc ion binding"/>
    <property type="evidence" value="ECO:0007669"/>
    <property type="project" value="UniProtKB-KW"/>
</dbReference>